<reference evidence="2 3" key="1">
    <citation type="journal article" date="2014" name="ISME J.">
        <title>Ecophysiology of Thioploca ingrica as revealed by the complete genome sequence supplemented with proteomic evidence.</title>
        <authorList>
            <person name="Kojima H."/>
            <person name="Ogura Y."/>
            <person name="Yamamoto N."/>
            <person name="Togashi T."/>
            <person name="Mori H."/>
            <person name="Watanabe T."/>
            <person name="Nemoto F."/>
            <person name="Kurokawa K."/>
            <person name="Hayashi T."/>
            <person name="Fukui M."/>
        </authorList>
    </citation>
    <scope>NUCLEOTIDE SEQUENCE [LARGE SCALE GENOMIC DNA]</scope>
</reference>
<dbReference type="KEGG" id="tig:THII_1856"/>
<dbReference type="InterPro" id="IPR002716">
    <property type="entry name" value="PIN_dom"/>
</dbReference>
<dbReference type="EMBL" id="AP014633">
    <property type="protein sequence ID" value="BAP56153.1"/>
    <property type="molecule type" value="Genomic_DNA"/>
</dbReference>
<evidence type="ECO:0000313" key="2">
    <source>
        <dbReference type="EMBL" id="BAP56153.1"/>
    </source>
</evidence>
<sequence>MNFNVQSGYYWFGTKCQQKDIHFGILEVNCVEEESQQLGQWYFKFNYTNSSNEALPKAIDVRGALLDTTYRLGLKPVIFTDKFKKALQSEKNIGLVADTCALHHGYLEQAIRLRQDKATHIAIPDQVYMEIQLQREHNKKSKDQNCLKLRRLRKLQFASTRSIYRLKERGMVYYIRPPEAMVRYFGAEISDSNDEPESKGSNYQRDRLILEALRHQRQILPNIPIWLVTGDANFAIQVELEGFNAGFTRQPKIPEDQQSFIITSPYIEPRSFTPYHLTIEEFLEECLWDWGIITLQQEGQAIRQVWDLSNEKMCQYAQLDMQKVVCLEEKCERISILKKNNPVFSLENATNTVPKRAPSPSDILEGLKSAVTQPINRESLSSQTSSYLQALQWIEKINDQFAILPRGRKIIETWSNLEPIHVNAWYDWIQEARKDINRLDKQILLQNTLVICQSEPDDSLAKKLGLSLRDTRSQSILANAFGLVVRLKGKTWKVEDKQPQEAAQLIFEATSHLKADNISSAVRVDKVFTYLLTTTPLSVPTFRIGLYELFDSNKIRLGGTIPDSAENPVKVRVFIPQQNEHEIDLGAGDFLIPNESSQVIIL</sequence>
<evidence type="ECO:0000313" key="3">
    <source>
        <dbReference type="Proteomes" id="UP000031623"/>
    </source>
</evidence>
<proteinExistence type="predicted"/>
<dbReference type="Pfam" id="PF13638">
    <property type="entry name" value="PIN_4"/>
    <property type="match status" value="1"/>
</dbReference>
<organism evidence="2 3">
    <name type="scientific">Thioploca ingrica</name>
    <dbReference type="NCBI Taxonomy" id="40754"/>
    <lineage>
        <taxon>Bacteria</taxon>
        <taxon>Pseudomonadati</taxon>
        <taxon>Pseudomonadota</taxon>
        <taxon>Gammaproteobacteria</taxon>
        <taxon>Thiotrichales</taxon>
        <taxon>Thiotrichaceae</taxon>
        <taxon>Thioploca</taxon>
    </lineage>
</organism>
<gene>
    <name evidence="2" type="ORF">THII_1856</name>
</gene>
<accession>A0A090ADY4</accession>
<keyword evidence="3" id="KW-1185">Reference proteome</keyword>
<dbReference type="AlphaFoldDB" id="A0A090ADY4"/>
<feature type="domain" description="PIN" evidence="1">
    <location>
        <begin position="96"/>
        <end position="245"/>
    </location>
</feature>
<evidence type="ECO:0000259" key="1">
    <source>
        <dbReference type="Pfam" id="PF13638"/>
    </source>
</evidence>
<dbReference type="HOGENOM" id="CLU_453361_0_0_6"/>
<name>A0A090ADY4_9GAMM</name>
<dbReference type="OrthoDB" id="9830752at2"/>
<protein>
    <recommendedName>
        <fullName evidence="1">PIN domain-containing protein</fullName>
    </recommendedName>
</protein>
<dbReference type="STRING" id="40754.THII_1856"/>
<dbReference type="Proteomes" id="UP000031623">
    <property type="component" value="Chromosome"/>
</dbReference>